<dbReference type="AlphaFoldDB" id="A0A7X0ST35"/>
<dbReference type="SMART" id="SM00382">
    <property type="entry name" value="AAA"/>
    <property type="match status" value="1"/>
</dbReference>
<dbReference type="Gene3D" id="3.40.50.300">
    <property type="entry name" value="P-loop containing nucleotide triphosphate hydrolases"/>
    <property type="match status" value="1"/>
</dbReference>
<dbReference type="InterPro" id="IPR003593">
    <property type="entry name" value="AAA+_ATPase"/>
</dbReference>
<dbReference type="Proteomes" id="UP000564644">
    <property type="component" value="Unassembled WGS sequence"/>
</dbReference>
<keyword evidence="3 5" id="KW-0067">ATP-binding</keyword>
<evidence type="ECO:0000256" key="1">
    <source>
        <dbReference type="ARBA" id="ARBA00006914"/>
    </source>
</evidence>
<keyword evidence="2" id="KW-0547">Nucleotide-binding</keyword>
<dbReference type="PANTHER" id="PTHR23073">
    <property type="entry name" value="26S PROTEASOME REGULATORY SUBUNIT"/>
    <property type="match status" value="1"/>
</dbReference>
<dbReference type="InterPro" id="IPR054472">
    <property type="entry name" value="WHD"/>
</dbReference>
<dbReference type="Pfam" id="PF22977">
    <property type="entry name" value="WHD"/>
    <property type="match status" value="1"/>
</dbReference>
<evidence type="ECO:0000313" key="6">
    <source>
        <dbReference type="Proteomes" id="UP000564644"/>
    </source>
</evidence>
<dbReference type="Pfam" id="PF00004">
    <property type="entry name" value="AAA"/>
    <property type="match status" value="1"/>
</dbReference>
<dbReference type="EMBL" id="JACJVO010000051">
    <property type="protein sequence ID" value="MBB6735612.1"/>
    <property type="molecule type" value="Genomic_DNA"/>
</dbReference>
<protein>
    <submittedName>
        <fullName evidence="5">ATP-binding protein</fullName>
    </submittedName>
</protein>
<comment type="similarity">
    <text evidence="1">Belongs to the AAA ATPase family.</text>
</comment>
<evidence type="ECO:0000256" key="3">
    <source>
        <dbReference type="ARBA" id="ARBA00022840"/>
    </source>
</evidence>
<dbReference type="SUPFAM" id="SSF52540">
    <property type="entry name" value="P-loop containing nucleoside triphosphate hydrolases"/>
    <property type="match status" value="1"/>
</dbReference>
<dbReference type="InterPro" id="IPR003959">
    <property type="entry name" value="ATPase_AAA_core"/>
</dbReference>
<dbReference type="Gene3D" id="1.10.8.60">
    <property type="match status" value="1"/>
</dbReference>
<proteinExistence type="inferred from homology"/>
<reference evidence="5 6" key="1">
    <citation type="submission" date="2020-08" db="EMBL/GenBank/DDBJ databases">
        <title>Cohnella phylogeny.</title>
        <authorList>
            <person name="Dunlap C."/>
        </authorList>
    </citation>
    <scope>NUCLEOTIDE SEQUENCE [LARGE SCALE GENOMIC DNA]</scope>
    <source>
        <strain evidence="5 6">CBP 2801</strain>
    </source>
</reference>
<keyword evidence="6" id="KW-1185">Reference proteome</keyword>
<feature type="domain" description="AAA+ ATPase" evidence="4">
    <location>
        <begin position="519"/>
        <end position="649"/>
    </location>
</feature>
<dbReference type="InterPro" id="IPR050221">
    <property type="entry name" value="26S_Proteasome_ATPase"/>
</dbReference>
<gene>
    <name evidence="5" type="ORF">H7C18_32350</name>
</gene>
<evidence type="ECO:0000256" key="2">
    <source>
        <dbReference type="ARBA" id="ARBA00022741"/>
    </source>
</evidence>
<dbReference type="InterPro" id="IPR027417">
    <property type="entry name" value="P-loop_NTPase"/>
</dbReference>
<dbReference type="RefSeq" id="WP_185133262.1">
    <property type="nucleotide sequence ID" value="NZ_JACJVO010000051.1"/>
</dbReference>
<accession>A0A7X0ST35</accession>
<comment type="caution">
    <text evidence="5">The sequence shown here is derived from an EMBL/GenBank/DDBJ whole genome shotgun (WGS) entry which is preliminary data.</text>
</comment>
<sequence length="744" mass="82552">MMETSAPYRDGIDHLQAELEWLDAGLQALLDSSGGDPLNDPLAAMRGLVVTEEELREDDREPFEASPEWRAFAEFRRRKEREIARDVRASLQAGAELPLARLAFELRLSVWECRCLVLVLASEWDRKYEKWFGYLNDDATCRTATPDLALRLLCDNESERQIGRECLASGALRKLLLESEADDAPLAGIRLKAPLRLEPRTASYLLGTERMDARLEGMATAYDEPPAEVAGLIPEDTDPAWRLLAPLAERPEQVAAVRPFVHLWGPDGDGQLLRLRKLAALRGQRLLAVEAGALPREPDRLRTALARIVREAALTGAALAFAEGADAEAEAWAARRSEFAAAIRRYAELVRRPLVGWTGPVRRGRPELPAPEGAVLREAEVGVPSAAVRAAVWEAEARRAAGGADMPEAANLPDLARELGDKYRFTPGQIRQAWRQAAALASARGESAPRREDLEAASRRQFRHRLSQLADRIVPVRAWSDLVLPEEPLALLREACHRFSHRETVLSRWGFGRKLPYGTGVHLLLAGPPGTGKTMAAEIIAGELGLELYRIDLSRIVSKYIGETEQRLRELFDEAEQSGAILFFDEGDALFGKRTEVKDAHDRYANMEAAYLLQRIEAYDGVTVLATNLMQNLDEALLRRMSVVVKFPFPDAADRERIFRAHLPPEAPLAEDVDLSFLAARLDVSGGHIKNIVLAAAFLAAAEGMPIGMPHLVRAARQELRKMGKILIKEAFAPYSDNFYETIG</sequence>
<evidence type="ECO:0000259" key="4">
    <source>
        <dbReference type="SMART" id="SM00382"/>
    </source>
</evidence>
<dbReference type="GO" id="GO:0016887">
    <property type="term" value="F:ATP hydrolysis activity"/>
    <property type="evidence" value="ECO:0007669"/>
    <property type="project" value="InterPro"/>
</dbReference>
<evidence type="ECO:0000313" key="5">
    <source>
        <dbReference type="EMBL" id="MBB6735612.1"/>
    </source>
</evidence>
<dbReference type="CDD" id="cd19481">
    <property type="entry name" value="RecA-like_protease"/>
    <property type="match status" value="1"/>
</dbReference>
<name>A0A7X0ST35_9BACL</name>
<dbReference type="GO" id="GO:0005524">
    <property type="term" value="F:ATP binding"/>
    <property type="evidence" value="ECO:0007669"/>
    <property type="project" value="UniProtKB-KW"/>
</dbReference>
<organism evidence="5 6">
    <name type="scientific">Cohnella zeiphila</name>
    <dbReference type="NCBI Taxonomy" id="2761120"/>
    <lineage>
        <taxon>Bacteria</taxon>
        <taxon>Bacillati</taxon>
        <taxon>Bacillota</taxon>
        <taxon>Bacilli</taxon>
        <taxon>Bacillales</taxon>
        <taxon>Paenibacillaceae</taxon>
        <taxon>Cohnella</taxon>
    </lineage>
</organism>